<dbReference type="EMBL" id="CAUYUJ010014353">
    <property type="protein sequence ID" value="CAK0840149.1"/>
    <property type="molecule type" value="Genomic_DNA"/>
</dbReference>
<evidence type="ECO:0000313" key="3">
    <source>
        <dbReference type="Proteomes" id="UP001189429"/>
    </source>
</evidence>
<evidence type="ECO:0000313" key="2">
    <source>
        <dbReference type="EMBL" id="CAK0840149.1"/>
    </source>
</evidence>
<keyword evidence="1" id="KW-0472">Membrane</keyword>
<proteinExistence type="predicted"/>
<organism evidence="2 3">
    <name type="scientific">Prorocentrum cordatum</name>
    <dbReference type="NCBI Taxonomy" id="2364126"/>
    <lineage>
        <taxon>Eukaryota</taxon>
        <taxon>Sar</taxon>
        <taxon>Alveolata</taxon>
        <taxon>Dinophyceae</taxon>
        <taxon>Prorocentrales</taxon>
        <taxon>Prorocentraceae</taxon>
        <taxon>Prorocentrum</taxon>
    </lineage>
</organism>
<keyword evidence="1" id="KW-1133">Transmembrane helix</keyword>
<comment type="caution">
    <text evidence="2">The sequence shown here is derived from an EMBL/GenBank/DDBJ whole genome shotgun (WGS) entry which is preliminary data.</text>
</comment>
<evidence type="ECO:0000256" key="1">
    <source>
        <dbReference type="SAM" id="Phobius"/>
    </source>
</evidence>
<reference evidence="2" key="1">
    <citation type="submission" date="2023-10" db="EMBL/GenBank/DDBJ databases">
        <authorList>
            <person name="Chen Y."/>
            <person name="Shah S."/>
            <person name="Dougan E. K."/>
            <person name="Thang M."/>
            <person name="Chan C."/>
        </authorList>
    </citation>
    <scope>NUCLEOTIDE SEQUENCE [LARGE SCALE GENOMIC DNA]</scope>
</reference>
<keyword evidence="3" id="KW-1185">Reference proteome</keyword>
<feature type="transmembrane region" description="Helical" evidence="1">
    <location>
        <begin position="145"/>
        <end position="167"/>
    </location>
</feature>
<protein>
    <submittedName>
        <fullName evidence="2">Uncharacterized protein</fullName>
    </submittedName>
</protein>
<accession>A0ABN9T5R2</accession>
<gene>
    <name evidence="2" type="ORF">PCOR1329_LOCUS35653</name>
</gene>
<sequence>ERLPNGQELTVVGRVSVEIGGLTGAVLDDDQLGPEGKVYLVDAAHRVLASRSPADVVAPDGLATGGLAFRAVAEVEALQPVAPDLAAAVPGAGATVRDPGGGLAVLRWLPSPLSSFAVVVYAPERGPFIHMPMMVTCFASTGVAVLPYVIIVFGFVFIILADCVFILRQSKEENVEGNEPEM</sequence>
<keyword evidence="1" id="KW-0812">Transmembrane</keyword>
<name>A0ABN9T5R2_9DINO</name>
<dbReference type="Proteomes" id="UP001189429">
    <property type="component" value="Unassembled WGS sequence"/>
</dbReference>
<feature type="non-terminal residue" evidence="2">
    <location>
        <position position="1"/>
    </location>
</feature>